<keyword evidence="4" id="KW-0805">Transcription regulation</keyword>
<dbReference type="PROSITE" id="PS51030">
    <property type="entry name" value="NUCLEAR_REC_DBD_2"/>
    <property type="match status" value="1"/>
</dbReference>
<keyword evidence="3" id="KW-0862">Zinc</keyword>
<evidence type="ECO:0000256" key="3">
    <source>
        <dbReference type="ARBA" id="ARBA00022833"/>
    </source>
</evidence>
<evidence type="ECO:0000256" key="2">
    <source>
        <dbReference type="ARBA" id="ARBA00022771"/>
    </source>
</evidence>
<feature type="non-terminal residue" evidence="10">
    <location>
        <position position="104"/>
    </location>
</feature>
<evidence type="ECO:0000256" key="8">
    <source>
        <dbReference type="ARBA" id="ARBA00023242"/>
    </source>
</evidence>
<accession>A0AAN4ZBG8</accession>
<evidence type="ECO:0000256" key="1">
    <source>
        <dbReference type="ARBA" id="ARBA00022723"/>
    </source>
</evidence>
<keyword evidence="8" id="KW-0539">Nucleus</keyword>
<protein>
    <recommendedName>
        <fullName evidence="9">Nuclear receptor domain-containing protein</fullName>
    </recommendedName>
</protein>
<organism evidence="10 11">
    <name type="scientific">Pristionchus mayeri</name>
    <dbReference type="NCBI Taxonomy" id="1317129"/>
    <lineage>
        <taxon>Eukaryota</taxon>
        <taxon>Metazoa</taxon>
        <taxon>Ecdysozoa</taxon>
        <taxon>Nematoda</taxon>
        <taxon>Chromadorea</taxon>
        <taxon>Rhabditida</taxon>
        <taxon>Rhabditina</taxon>
        <taxon>Diplogasteromorpha</taxon>
        <taxon>Diplogasteroidea</taxon>
        <taxon>Neodiplogasteridae</taxon>
        <taxon>Pristionchus</taxon>
    </lineage>
</organism>
<keyword evidence="7" id="KW-0675">Receptor</keyword>
<gene>
    <name evidence="10" type="ORF">PMAYCL1PPCAC_04902</name>
</gene>
<keyword evidence="11" id="KW-1185">Reference proteome</keyword>
<evidence type="ECO:0000313" key="10">
    <source>
        <dbReference type="EMBL" id="GMR34707.1"/>
    </source>
</evidence>
<dbReference type="EMBL" id="BTRK01000002">
    <property type="protein sequence ID" value="GMR34707.1"/>
    <property type="molecule type" value="Genomic_DNA"/>
</dbReference>
<keyword evidence="2" id="KW-0863">Zinc-finger</keyword>
<dbReference type="PRINTS" id="PR00047">
    <property type="entry name" value="STROIDFINGER"/>
</dbReference>
<feature type="non-terminal residue" evidence="10">
    <location>
        <position position="1"/>
    </location>
</feature>
<dbReference type="SMART" id="SM00399">
    <property type="entry name" value="ZnF_C4"/>
    <property type="match status" value="1"/>
</dbReference>
<dbReference type="GO" id="GO:0008270">
    <property type="term" value="F:zinc ion binding"/>
    <property type="evidence" value="ECO:0007669"/>
    <property type="project" value="UniProtKB-KW"/>
</dbReference>
<sequence>VAAGAEECRECLVCSDKITVIHLGMDTCRACASFFKRTKSLDRQYPCRQGDRNCSVNKDNKFTCRRCRFDKCLAIGMEYDGPMRVRAKKSAQLLDTIGHEYKYS</sequence>
<evidence type="ECO:0000259" key="9">
    <source>
        <dbReference type="PROSITE" id="PS51030"/>
    </source>
</evidence>
<dbReference type="PANTHER" id="PTHR46011:SF6">
    <property type="entry name" value="HIGH ZINC ACTIVATED NUCLEAR RECEPTOR PROTEIN"/>
    <property type="match status" value="1"/>
</dbReference>
<evidence type="ECO:0000256" key="4">
    <source>
        <dbReference type="ARBA" id="ARBA00023015"/>
    </source>
</evidence>
<dbReference type="AlphaFoldDB" id="A0AAN4ZBG8"/>
<keyword evidence="5" id="KW-0238">DNA-binding</keyword>
<dbReference type="PANTHER" id="PTHR46011">
    <property type="entry name" value="NUCLEAR HORMONE RECEPTOR FAMILY MEMBER NHR-86-RELATED"/>
    <property type="match status" value="1"/>
</dbReference>
<feature type="domain" description="Nuclear receptor" evidence="9">
    <location>
        <begin position="8"/>
        <end position="84"/>
    </location>
</feature>
<dbReference type="GO" id="GO:0005634">
    <property type="term" value="C:nucleus"/>
    <property type="evidence" value="ECO:0007669"/>
    <property type="project" value="TreeGrafter"/>
</dbReference>
<name>A0AAN4ZBG8_9BILA</name>
<dbReference type="Gene3D" id="3.30.50.10">
    <property type="entry name" value="Erythroid Transcription Factor GATA-1, subunit A"/>
    <property type="match status" value="1"/>
</dbReference>
<evidence type="ECO:0000256" key="6">
    <source>
        <dbReference type="ARBA" id="ARBA00023163"/>
    </source>
</evidence>
<dbReference type="GO" id="GO:0003700">
    <property type="term" value="F:DNA-binding transcription factor activity"/>
    <property type="evidence" value="ECO:0007669"/>
    <property type="project" value="InterPro"/>
</dbReference>
<dbReference type="GO" id="GO:0043565">
    <property type="term" value="F:sequence-specific DNA binding"/>
    <property type="evidence" value="ECO:0007669"/>
    <property type="project" value="InterPro"/>
</dbReference>
<comment type="caution">
    <text evidence="10">The sequence shown here is derived from an EMBL/GenBank/DDBJ whole genome shotgun (WGS) entry which is preliminary data.</text>
</comment>
<dbReference type="Pfam" id="PF00105">
    <property type="entry name" value="zf-C4"/>
    <property type="match status" value="1"/>
</dbReference>
<keyword evidence="6" id="KW-0804">Transcription</keyword>
<reference evidence="11" key="1">
    <citation type="submission" date="2022-10" db="EMBL/GenBank/DDBJ databases">
        <title>Genome assembly of Pristionchus species.</title>
        <authorList>
            <person name="Yoshida K."/>
            <person name="Sommer R.J."/>
        </authorList>
    </citation>
    <scope>NUCLEOTIDE SEQUENCE [LARGE SCALE GENOMIC DNA]</scope>
    <source>
        <strain evidence="11">RS5460</strain>
    </source>
</reference>
<dbReference type="InterPro" id="IPR001628">
    <property type="entry name" value="Znf_hrmn_rcpt"/>
</dbReference>
<keyword evidence="1" id="KW-0479">Metal-binding</keyword>
<evidence type="ECO:0000313" key="11">
    <source>
        <dbReference type="Proteomes" id="UP001328107"/>
    </source>
</evidence>
<evidence type="ECO:0000256" key="5">
    <source>
        <dbReference type="ARBA" id="ARBA00023125"/>
    </source>
</evidence>
<dbReference type="InterPro" id="IPR013088">
    <property type="entry name" value="Znf_NHR/GATA"/>
</dbReference>
<dbReference type="SUPFAM" id="SSF57716">
    <property type="entry name" value="Glucocorticoid receptor-like (DNA-binding domain)"/>
    <property type="match status" value="1"/>
</dbReference>
<evidence type="ECO:0000256" key="7">
    <source>
        <dbReference type="ARBA" id="ARBA00023170"/>
    </source>
</evidence>
<proteinExistence type="predicted"/>
<dbReference type="Proteomes" id="UP001328107">
    <property type="component" value="Unassembled WGS sequence"/>
</dbReference>